<dbReference type="RefSeq" id="XP_001795804.1">
    <property type="nucleotide sequence ID" value="XM_001795752.1"/>
</dbReference>
<keyword evidence="1" id="KW-0732">Signal</keyword>
<gene>
    <name evidence="2" type="ORF">SNOG_05398</name>
</gene>
<sequence length="114" mass="13158">MAWAMSGGTWHSWTQTWFTVLTTQTAANSTIREVLVTGFCKEKYQFHTRLEDGFPARFLVDIIERILKKEKGNGDFSLQPADRFHAHETEKEKKRFSIEPAVLYTSQDAVIVFS</sequence>
<dbReference type="VEuPathDB" id="FungiDB:JI435_053980"/>
<accession>Q0US66</accession>
<feature type="chain" id="PRO_5004178320" evidence="1">
    <location>
        <begin position="28"/>
        <end position="114"/>
    </location>
</feature>
<dbReference type="HOGENOM" id="CLU_2121932_0_0_1"/>
<dbReference type="AlphaFoldDB" id="Q0US66"/>
<dbReference type="EMBL" id="CH445331">
    <property type="protein sequence ID" value="EAT87789.1"/>
    <property type="molecule type" value="Genomic_DNA"/>
</dbReference>
<evidence type="ECO:0000256" key="1">
    <source>
        <dbReference type="SAM" id="SignalP"/>
    </source>
</evidence>
<dbReference type="Proteomes" id="UP000001055">
    <property type="component" value="Unassembled WGS sequence"/>
</dbReference>
<organism evidence="2 3">
    <name type="scientific">Phaeosphaeria nodorum (strain SN15 / ATCC MYA-4574 / FGSC 10173)</name>
    <name type="common">Glume blotch fungus</name>
    <name type="synonym">Parastagonospora nodorum</name>
    <dbReference type="NCBI Taxonomy" id="321614"/>
    <lineage>
        <taxon>Eukaryota</taxon>
        <taxon>Fungi</taxon>
        <taxon>Dikarya</taxon>
        <taxon>Ascomycota</taxon>
        <taxon>Pezizomycotina</taxon>
        <taxon>Dothideomycetes</taxon>
        <taxon>Pleosporomycetidae</taxon>
        <taxon>Pleosporales</taxon>
        <taxon>Pleosporineae</taxon>
        <taxon>Phaeosphaeriaceae</taxon>
        <taxon>Parastagonospora</taxon>
    </lineage>
</organism>
<dbReference type="GeneID" id="5972679"/>
<protein>
    <submittedName>
        <fullName evidence="2">Uncharacterized protein</fullName>
    </submittedName>
</protein>
<dbReference type="KEGG" id="pno:SNOG_05398"/>
<feature type="signal peptide" evidence="1">
    <location>
        <begin position="1"/>
        <end position="27"/>
    </location>
</feature>
<proteinExistence type="predicted"/>
<reference evidence="3" key="1">
    <citation type="journal article" date="2007" name="Plant Cell">
        <title>Dothideomycete-plant interactions illuminated by genome sequencing and EST analysis of the wheat pathogen Stagonospora nodorum.</title>
        <authorList>
            <person name="Hane J.K."/>
            <person name="Lowe R.G."/>
            <person name="Solomon P.S."/>
            <person name="Tan K.C."/>
            <person name="Schoch C.L."/>
            <person name="Spatafora J.W."/>
            <person name="Crous P.W."/>
            <person name="Kodira C."/>
            <person name="Birren B.W."/>
            <person name="Galagan J.E."/>
            <person name="Torriani S.F."/>
            <person name="McDonald B.A."/>
            <person name="Oliver R.P."/>
        </authorList>
    </citation>
    <scope>NUCLEOTIDE SEQUENCE [LARGE SCALE GENOMIC DNA]</scope>
    <source>
        <strain evidence="3">SN15 / ATCC MYA-4574 / FGSC 10173</strain>
    </source>
</reference>
<name>Q0US66_PHANO</name>
<evidence type="ECO:0000313" key="3">
    <source>
        <dbReference type="Proteomes" id="UP000001055"/>
    </source>
</evidence>
<dbReference type="InParanoid" id="Q0US66"/>
<evidence type="ECO:0000313" key="2">
    <source>
        <dbReference type="EMBL" id="EAT87789.1"/>
    </source>
</evidence>